<organism evidence="1 2">
    <name type="scientific">Pseudomonas putida</name>
    <name type="common">Arthrobacter siderocapsulatus</name>
    <dbReference type="NCBI Taxonomy" id="303"/>
    <lineage>
        <taxon>Bacteria</taxon>
        <taxon>Pseudomonadati</taxon>
        <taxon>Pseudomonadota</taxon>
        <taxon>Gammaproteobacteria</taxon>
        <taxon>Pseudomonadales</taxon>
        <taxon>Pseudomonadaceae</taxon>
        <taxon>Pseudomonas</taxon>
    </lineage>
</organism>
<evidence type="ECO:0000313" key="2">
    <source>
        <dbReference type="Proteomes" id="UP000637061"/>
    </source>
</evidence>
<evidence type="ECO:0000313" key="1">
    <source>
        <dbReference type="EMBL" id="MBI6883134.1"/>
    </source>
</evidence>
<name>A0A8I1JJ13_PSEPU</name>
<dbReference type="RefSeq" id="WP_198746748.1">
    <property type="nucleotide sequence ID" value="NZ_JAEHTE010000002.1"/>
</dbReference>
<accession>A0A8I1JJ13</accession>
<protein>
    <submittedName>
        <fullName evidence="1">Uncharacterized protein</fullName>
    </submittedName>
</protein>
<dbReference type="AlphaFoldDB" id="A0A8I1JJ13"/>
<sequence length="181" mass="20508">MQKSTLMTSRRSAIAAFDMQVINQYKISTSFRLVYVLDSKSLLIIVSRKDGVRQVAFNAEDVGDNVQRFLAGLDPSQVASRVQSSDGTRELDDDQFFLAVASNIHKIYKKGILADDIYAQHLEEIGYWREACNAEGCINYLHLENLSDVVEDSMVYRVKPEEISFWNLIWKSVVTKSGSIC</sequence>
<gene>
    <name evidence="1" type="ORF">JEU22_04350</name>
</gene>
<dbReference type="Proteomes" id="UP000637061">
    <property type="component" value="Unassembled WGS sequence"/>
</dbReference>
<proteinExistence type="predicted"/>
<reference evidence="1" key="1">
    <citation type="submission" date="2020-12" db="EMBL/GenBank/DDBJ databases">
        <title>Enhanced detection system for hospital associated transmission using whole genome sequencing surveillance.</title>
        <authorList>
            <person name="Harrison L.H."/>
            <person name="Van Tyne D."/>
            <person name="Marsh J.W."/>
            <person name="Griffith M.P."/>
            <person name="Snyder D.J."/>
            <person name="Cooper V.S."/>
            <person name="Mustapha M."/>
        </authorList>
    </citation>
    <scope>NUCLEOTIDE SEQUENCE</scope>
    <source>
        <strain evidence="1">PSB00042</strain>
    </source>
</reference>
<comment type="caution">
    <text evidence="1">The sequence shown here is derived from an EMBL/GenBank/DDBJ whole genome shotgun (WGS) entry which is preliminary data.</text>
</comment>
<dbReference type="EMBL" id="JAEHTE010000002">
    <property type="protein sequence ID" value="MBI6883134.1"/>
    <property type="molecule type" value="Genomic_DNA"/>
</dbReference>